<keyword evidence="2 3" id="KW-0443">Lipid metabolism</keyword>
<reference evidence="5 6" key="1">
    <citation type="submission" date="2022-01" db="EMBL/GenBank/DDBJ databases">
        <title>Whole genome-based taxonomy of the Shewanellaceae.</title>
        <authorList>
            <person name="Martin-Rodriguez A.J."/>
        </authorList>
    </citation>
    <scope>NUCLEOTIDE SEQUENCE [LARGE SCALE GENOMIC DNA]</scope>
    <source>
        <strain evidence="5 6">DSM 17177</strain>
    </source>
</reference>
<feature type="short sequence motif" description="GXGXXG" evidence="3">
    <location>
        <begin position="66"/>
        <end position="71"/>
    </location>
</feature>
<evidence type="ECO:0000259" key="4">
    <source>
        <dbReference type="PROSITE" id="PS51635"/>
    </source>
</evidence>
<dbReference type="PROSITE" id="PS51635">
    <property type="entry name" value="PNPLA"/>
    <property type="match status" value="1"/>
</dbReference>
<evidence type="ECO:0000313" key="5">
    <source>
        <dbReference type="EMBL" id="MCL1124992.1"/>
    </source>
</evidence>
<evidence type="ECO:0000256" key="2">
    <source>
        <dbReference type="ARBA" id="ARBA00023098"/>
    </source>
</evidence>
<comment type="similarity">
    <text evidence="1">Belongs to the patatin family.</text>
</comment>
<feature type="active site" description="Nucleophile" evidence="3">
    <location>
        <position position="100"/>
    </location>
</feature>
<keyword evidence="3" id="KW-0378">Hydrolase</keyword>
<keyword evidence="3" id="KW-0442">Lipid degradation</keyword>
<evidence type="ECO:0000313" key="6">
    <source>
        <dbReference type="Proteomes" id="UP001203423"/>
    </source>
</evidence>
<dbReference type="RefSeq" id="WP_248940268.1">
    <property type="nucleotide sequence ID" value="NZ_JAKIKS010000036.1"/>
</dbReference>
<sequence>MFKFACSVIISLILLISFIFYGELSSTSTQFTRHEAITKTLPVTHRIADINNNKNKKIIFILSIDGGGMMGLLPVKLLQYIESQAQQPIHDIFDLIVGTSSGAVTAGFTSLKNTDNQARFPITQILNMYRYHSKGLFESSIKHTILSLDGLLAPKYSTRKKYTLLDTYLSQITLQEAFVPIMIPAVDVEHMQAMFFKSWEHQHYFFMKDILSGATNMPALYAFTDIYSLDNTVQYTLIDGATFMDSPTIPAWLAAKELYPNKHYIIVSLGAGSVANNHFISIKPQMGILQWNINLLKVIGFADIKSSDIIMQSMVNLPGTNIINYYRFDTILDMNTVSAFNTSSQNIETLERYGQQMIEENKNQLNELIQKIIDNKAYSKNERLH</sequence>
<protein>
    <submittedName>
        <fullName evidence="5">Patatin-like phospholipase family protein</fullName>
    </submittedName>
</protein>
<feature type="domain" description="PNPLA" evidence="4">
    <location>
        <begin position="62"/>
        <end position="252"/>
    </location>
</feature>
<feature type="short sequence motif" description="DGA/G" evidence="3">
    <location>
        <begin position="239"/>
        <end position="241"/>
    </location>
</feature>
<dbReference type="Proteomes" id="UP001203423">
    <property type="component" value="Unassembled WGS sequence"/>
</dbReference>
<feature type="active site" description="Proton acceptor" evidence="3">
    <location>
        <position position="239"/>
    </location>
</feature>
<dbReference type="Pfam" id="PF01734">
    <property type="entry name" value="Patatin"/>
    <property type="match status" value="1"/>
</dbReference>
<dbReference type="PANTHER" id="PTHR32176">
    <property type="entry name" value="XYLOSE ISOMERASE"/>
    <property type="match status" value="1"/>
</dbReference>
<dbReference type="PANTHER" id="PTHR32176:SF92">
    <property type="entry name" value="XYLOSE ISOMERASE"/>
    <property type="match status" value="1"/>
</dbReference>
<gene>
    <name evidence="5" type="ORF">L2764_11030</name>
</gene>
<feature type="short sequence motif" description="GXSXG" evidence="3">
    <location>
        <begin position="98"/>
        <end position="102"/>
    </location>
</feature>
<dbReference type="InterPro" id="IPR016035">
    <property type="entry name" value="Acyl_Trfase/lysoPLipase"/>
</dbReference>
<evidence type="ECO:0000256" key="3">
    <source>
        <dbReference type="PROSITE-ProRule" id="PRU01161"/>
    </source>
</evidence>
<dbReference type="Gene3D" id="3.40.1090.10">
    <property type="entry name" value="Cytosolic phospholipase A2 catalytic domain"/>
    <property type="match status" value="1"/>
</dbReference>
<evidence type="ECO:0000256" key="1">
    <source>
        <dbReference type="ARBA" id="ARBA00010240"/>
    </source>
</evidence>
<dbReference type="InterPro" id="IPR002641">
    <property type="entry name" value="PNPLA_dom"/>
</dbReference>
<dbReference type="EMBL" id="JAKIKS010000036">
    <property type="protein sequence ID" value="MCL1124992.1"/>
    <property type="molecule type" value="Genomic_DNA"/>
</dbReference>
<accession>A0ABT0LCB6</accession>
<comment type="caution">
    <text evidence="5">The sequence shown here is derived from an EMBL/GenBank/DDBJ whole genome shotgun (WGS) entry which is preliminary data.</text>
</comment>
<dbReference type="SUPFAM" id="SSF52151">
    <property type="entry name" value="FabD/lysophospholipase-like"/>
    <property type="match status" value="1"/>
</dbReference>
<keyword evidence="6" id="KW-1185">Reference proteome</keyword>
<name>A0ABT0LCB6_9GAMM</name>
<organism evidence="5 6">
    <name type="scientific">Shewanella surugensis</name>
    <dbReference type="NCBI Taxonomy" id="212020"/>
    <lineage>
        <taxon>Bacteria</taxon>
        <taxon>Pseudomonadati</taxon>
        <taxon>Pseudomonadota</taxon>
        <taxon>Gammaproteobacteria</taxon>
        <taxon>Alteromonadales</taxon>
        <taxon>Shewanellaceae</taxon>
        <taxon>Shewanella</taxon>
    </lineage>
</organism>
<proteinExistence type="inferred from homology"/>